<keyword evidence="2" id="KW-1003">Cell membrane</keyword>
<evidence type="ECO:0000313" key="10">
    <source>
        <dbReference type="Proteomes" id="UP001157461"/>
    </source>
</evidence>
<keyword evidence="6 8" id="KW-1133">Transmembrane helix</keyword>
<reference evidence="9 10" key="1">
    <citation type="submission" date="2022-10" db="EMBL/GenBank/DDBJ databases">
        <title>A novel Pseudomonas species, isolated from Passiflora incarnata leaves.</title>
        <authorList>
            <person name="Cueva-Yesquen L.G."/>
            <person name="Fantinatti-Garboggini F."/>
        </authorList>
    </citation>
    <scope>NUCLEOTIDE SEQUENCE [LARGE SCALE GENOMIC DNA]</scope>
    <source>
        <strain evidence="9 10">CBMAI 2609</strain>
    </source>
</reference>
<feature type="transmembrane region" description="Helical" evidence="8">
    <location>
        <begin position="335"/>
        <end position="353"/>
    </location>
</feature>
<evidence type="ECO:0000256" key="2">
    <source>
        <dbReference type="ARBA" id="ARBA00022475"/>
    </source>
</evidence>
<feature type="transmembrane region" description="Helical" evidence="8">
    <location>
        <begin position="411"/>
        <end position="430"/>
    </location>
</feature>
<protein>
    <submittedName>
        <fullName evidence="9">Glycosyltransferase family 39 protein</fullName>
        <ecNumber evidence="9">2.4.-.-</ecNumber>
    </submittedName>
</protein>
<feature type="transmembrane region" description="Helical" evidence="8">
    <location>
        <begin position="219"/>
        <end position="239"/>
    </location>
</feature>
<evidence type="ECO:0000256" key="6">
    <source>
        <dbReference type="ARBA" id="ARBA00022989"/>
    </source>
</evidence>
<keyword evidence="4 9" id="KW-0808">Transferase</keyword>
<feature type="transmembrane region" description="Helical" evidence="8">
    <location>
        <begin position="181"/>
        <end position="207"/>
    </location>
</feature>
<dbReference type="RefSeq" id="WP_280308806.1">
    <property type="nucleotide sequence ID" value="NZ_JAPDIQ010000005.1"/>
</dbReference>
<dbReference type="EMBL" id="JAPDIQ010000005">
    <property type="protein sequence ID" value="MDH4763881.1"/>
    <property type="molecule type" value="Genomic_DNA"/>
</dbReference>
<feature type="transmembrane region" description="Helical" evidence="8">
    <location>
        <begin position="95"/>
        <end position="114"/>
    </location>
</feature>
<dbReference type="GO" id="GO:0016757">
    <property type="term" value="F:glycosyltransferase activity"/>
    <property type="evidence" value="ECO:0007669"/>
    <property type="project" value="UniProtKB-KW"/>
</dbReference>
<feature type="transmembrane region" description="Helical" evidence="8">
    <location>
        <begin position="278"/>
        <end position="298"/>
    </location>
</feature>
<evidence type="ECO:0000313" key="9">
    <source>
        <dbReference type="EMBL" id="MDH4763881.1"/>
    </source>
</evidence>
<evidence type="ECO:0000256" key="7">
    <source>
        <dbReference type="ARBA" id="ARBA00023136"/>
    </source>
</evidence>
<keyword evidence="7 8" id="KW-0472">Membrane</keyword>
<feature type="transmembrane region" description="Helical" evidence="8">
    <location>
        <begin position="437"/>
        <end position="458"/>
    </location>
</feature>
<evidence type="ECO:0000256" key="1">
    <source>
        <dbReference type="ARBA" id="ARBA00004651"/>
    </source>
</evidence>
<dbReference type="InterPro" id="IPR050297">
    <property type="entry name" value="LipidA_mod_glycosyltrf_83"/>
</dbReference>
<evidence type="ECO:0000256" key="5">
    <source>
        <dbReference type="ARBA" id="ARBA00022692"/>
    </source>
</evidence>
<comment type="subcellular location">
    <subcellularLocation>
        <location evidence="1">Cell membrane</location>
        <topology evidence="1">Multi-pass membrane protein</topology>
    </subcellularLocation>
</comment>
<dbReference type="PANTHER" id="PTHR33908">
    <property type="entry name" value="MANNOSYLTRANSFERASE YKCB-RELATED"/>
    <property type="match status" value="1"/>
</dbReference>
<organism evidence="9 10">
    <name type="scientific">Pseudomonas flavocrustae</name>
    <dbReference type="NCBI Taxonomy" id="2991719"/>
    <lineage>
        <taxon>Bacteria</taxon>
        <taxon>Pseudomonadati</taxon>
        <taxon>Pseudomonadota</taxon>
        <taxon>Gammaproteobacteria</taxon>
        <taxon>Pseudomonadales</taxon>
        <taxon>Pseudomonadaceae</taxon>
        <taxon>Pseudomonas</taxon>
    </lineage>
</organism>
<gene>
    <name evidence="9" type="ORF">OMP44_13330</name>
</gene>
<name>A0ABT6IHF7_9PSED</name>
<evidence type="ECO:0000256" key="8">
    <source>
        <dbReference type="SAM" id="Phobius"/>
    </source>
</evidence>
<dbReference type="EC" id="2.4.-.-" evidence="9"/>
<keyword evidence="5 8" id="KW-0812">Transmembrane</keyword>
<feature type="transmembrane region" description="Helical" evidence="8">
    <location>
        <begin position="310"/>
        <end position="329"/>
    </location>
</feature>
<feature type="transmembrane region" description="Helical" evidence="8">
    <location>
        <begin position="126"/>
        <end position="145"/>
    </location>
</feature>
<accession>A0ABT6IHF7</accession>
<evidence type="ECO:0000256" key="4">
    <source>
        <dbReference type="ARBA" id="ARBA00022679"/>
    </source>
</evidence>
<comment type="caution">
    <text evidence="9">The sequence shown here is derived from an EMBL/GenBank/DDBJ whole genome shotgun (WGS) entry which is preliminary data.</text>
</comment>
<proteinExistence type="predicted"/>
<dbReference type="Proteomes" id="UP001157461">
    <property type="component" value="Unassembled WGS sequence"/>
</dbReference>
<evidence type="ECO:0000256" key="3">
    <source>
        <dbReference type="ARBA" id="ARBA00022676"/>
    </source>
</evidence>
<dbReference type="PANTHER" id="PTHR33908:SF11">
    <property type="entry name" value="MEMBRANE PROTEIN"/>
    <property type="match status" value="1"/>
</dbReference>
<keyword evidence="10" id="KW-1185">Reference proteome</keyword>
<feature type="transmembrane region" description="Helical" evidence="8">
    <location>
        <begin position="368"/>
        <end position="391"/>
    </location>
</feature>
<sequence length="559" mass="61148">MRPSSPPASSRAAKLERALLLGCLAAYLLAGLFGRGLWKADEPYSFGMLWNFLTTPDWLIPRVGTAPFMEKPPLMYWTGALAARLSAPWLSVPDGARLAVLGWMLVTLAALAWLTQRLLPGRRREAVLALLGMFGVVQHSHLLIADVPQLAGATLGLAGLAAHLHDNRHPWRQGLLFGSGLGIAFMSKGLLVPGVLGLTGLLCALCWPRRLVEPEGRHWLLAASLAALPWLLLWPALLWHRAPELFHTWLWTNNIGRFFGLEARNSDTDGLASSLEDLLALSFPTGLILLGATLWQLYRRGGSPLKRLGRHPGLATVVLYALVCLAVLLKSAVFRSLYLLPLFPALALLAARLQPPPVIARLGRDTSLALWTPLIVLLALGGIGLALGWALPWPQLIREHLPITERLAPSPLAWAVALLALVGWGVTLALRVQLAAASVWFVGLTVSWTLANSLWLPWVDLGNSYARPFTALQRVLPATDCVASYGLGESERSMLHVYSGYPPQELSGLHQVPCRVLVVQDEWHEAVTVPPGWQLLWQGARPGNLKERFRAFTVLPRVP</sequence>
<keyword evidence="3 9" id="KW-0328">Glycosyltransferase</keyword>